<dbReference type="PANTHER" id="PTHR19878:SF8">
    <property type="entry name" value="AUTOPHAGY-RELATED 16, ISOFORM F"/>
    <property type="match status" value="1"/>
</dbReference>
<keyword evidence="5" id="KW-0175">Coiled coil</keyword>
<dbReference type="InterPro" id="IPR013923">
    <property type="entry name" value="Autophagy-rel_prot_16_dom"/>
</dbReference>
<keyword evidence="8" id="KW-1185">Reference proteome</keyword>
<dbReference type="PROSITE" id="PS00678">
    <property type="entry name" value="WD_REPEATS_1"/>
    <property type="match status" value="1"/>
</dbReference>
<evidence type="ECO:0000256" key="1">
    <source>
        <dbReference type="ARBA" id="ARBA00009271"/>
    </source>
</evidence>
<dbReference type="GO" id="GO:0000421">
    <property type="term" value="C:autophagosome membrane"/>
    <property type="evidence" value="ECO:0007669"/>
    <property type="project" value="TreeGrafter"/>
</dbReference>
<dbReference type="InterPro" id="IPR001680">
    <property type="entry name" value="WD40_rpt"/>
</dbReference>
<dbReference type="GO" id="GO:0000045">
    <property type="term" value="P:autophagosome assembly"/>
    <property type="evidence" value="ECO:0007669"/>
    <property type="project" value="InterPro"/>
</dbReference>
<accession>A0A9J6BUZ1</accession>
<feature type="repeat" description="WD" evidence="4">
    <location>
        <begin position="259"/>
        <end position="301"/>
    </location>
</feature>
<organism evidence="7 8">
    <name type="scientific">Polypedilum vanderplanki</name>
    <name type="common">Sleeping chironomid midge</name>
    <dbReference type="NCBI Taxonomy" id="319348"/>
    <lineage>
        <taxon>Eukaryota</taxon>
        <taxon>Metazoa</taxon>
        <taxon>Ecdysozoa</taxon>
        <taxon>Arthropoda</taxon>
        <taxon>Hexapoda</taxon>
        <taxon>Insecta</taxon>
        <taxon>Pterygota</taxon>
        <taxon>Neoptera</taxon>
        <taxon>Endopterygota</taxon>
        <taxon>Diptera</taxon>
        <taxon>Nematocera</taxon>
        <taxon>Chironomoidea</taxon>
        <taxon>Chironomidae</taxon>
        <taxon>Chironominae</taxon>
        <taxon>Polypedilum</taxon>
        <taxon>Polypedilum</taxon>
    </lineage>
</organism>
<dbReference type="EMBL" id="JADBJN010000003">
    <property type="protein sequence ID" value="KAG5673719.1"/>
    <property type="molecule type" value="Genomic_DNA"/>
</dbReference>
<dbReference type="InterPro" id="IPR015943">
    <property type="entry name" value="WD40/YVTN_repeat-like_dom_sf"/>
</dbReference>
<evidence type="ECO:0000313" key="8">
    <source>
        <dbReference type="Proteomes" id="UP001107558"/>
    </source>
</evidence>
<dbReference type="GO" id="GO:0034045">
    <property type="term" value="C:phagophore assembly site membrane"/>
    <property type="evidence" value="ECO:0007669"/>
    <property type="project" value="TreeGrafter"/>
</dbReference>
<keyword evidence="2 4" id="KW-0853">WD repeat</keyword>
<comment type="caution">
    <text evidence="7">The sequence shown here is derived from an EMBL/GenBank/DDBJ whole genome shotgun (WGS) entry which is preliminary data.</text>
</comment>
<proteinExistence type="inferred from homology"/>
<dbReference type="AlphaFoldDB" id="A0A9J6BUZ1"/>
<reference evidence="7" key="1">
    <citation type="submission" date="2021-03" db="EMBL/GenBank/DDBJ databases">
        <title>Chromosome level genome of the anhydrobiotic midge Polypedilum vanderplanki.</title>
        <authorList>
            <person name="Yoshida Y."/>
            <person name="Kikawada T."/>
            <person name="Gusev O."/>
        </authorList>
    </citation>
    <scope>NUCLEOTIDE SEQUENCE</scope>
    <source>
        <strain evidence="7">NIAS01</strain>
        <tissue evidence="7">Whole body or cell culture</tissue>
    </source>
</reference>
<feature type="domain" description="Autophagy-related protein 16" evidence="6">
    <location>
        <begin position="10"/>
        <end position="197"/>
    </location>
</feature>
<dbReference type="GO" id="GO:0043495">
    <property type="term" value="F:protein-membrane adaptor activity"/>
    <property type="evidence" value="ECO:0007669"/>
    <property type="project" value="TreeGrafter"/>
</dbReference>
<evidence type="ECO:0000313" key="7">
    <source>
        <dbReference type="EMBL" id="KAG5673719.1"/>
    </source>
</evidence>
<keyword evidence="3" id="KW-0677">Repeat</keyword>
<dbReference type="InterPro" id="IPR019775">
    <property type="entry name" value="WD40_repeat_CS"/>
</dbReference>
<evidence type="ECO:0000259" key="6">
    <source>
        <dbReference type="Pfam" id="PF08614"/>
    </source>
</evidence>
<dbReference type="OrthoDB" id="6262491at2759"/>
<evidence type="ECO:0000256" key="5">
    <source>
        <dbReference type="SAM" id="Coils"/>
    </source>
</evidence>
<dbReference type="InterPro" id="IPR045160">
    <property type="entry name" value="ATG16"/>
</dbReference>
<dbReference type="SMART" id="SM00320">
    <property type="entry name" value="WD40"/>
    <property type="match status" value="2"/>
</dbReference>
<dbReference type="PROSITE" id="PS50082">
    <property type="entry name" value="WD_REPEATS_2"/>
    <property type="match status" value="2"/>
</dbReference>
<comment type="similarity">
    <text evidence="1">Belongs to the WD repeat ATG16 family.</text>
</comment>
<feature type="repeat" description="WD" evidence="4">
    <location>
        <begin position="305"/>
        <end position="346"/>
    </location>
</feature>
<dbReference type="Gene3D" id="2.130.10.10">
    <property type="entry name" value="YVTN repeat-like/Quinoprotein amine dehydrogenase"/>
    <property type="match status" value="1"/>
</dbReference>
<dbReference type="Pfam" id="PF00400">
    <property type="entry name" value="WD40"/>
    <property type="match status" value="2"/>
</dbReference>
<evidence type="ECO:0000256" key="2">
    <source>
        <dbReference type="ARBA" id="ARBA00022574"/>
    </source>
</evidence>
<evidence type="ECO:0000256" key="3">
    <source>
        <dbReference type="ARBA" id="ARBA00022737"/>
    </source>
</evidence>
<dbReference type="PANTHER" id="PTHR19878">
    <property type="entry name" value="AUTOPHAGY PROTEIN 16-LIKE"/>
    <property type="match status" value="1"/>
</dbReference>
<dbReference type="InterPro" id="IPR036322">
    <property type="entry name" value="WD40_repeat_dom_sf"/>
</dbReference>
<name>A0A9J6BUZ1_POLVA</name>
<sequence length="354" mass="40370">MTENDFRNIILKRLTERNVRESKFEEMVYYTHRMLERNYELKSENLAITLENEKLRKGIDAGGGIDLGSIARIQSLEKKLLEKQEELMDLHKRKSDHQSMIIDLNVKVSDLQKQIEHKNISLNEQQKLNQMLKAEVNLLTVKVGKLEELNSTLKDEHTALHLLFGSLEEKLKKTQAENAQLLERLMKSKAKDAEKMNEENETFLRKKNDAMKRELAEAMGSDSNTILSPPINEDAFFHGCSAPNVFFGDEIPNKVHMKFDSNDGEVNAVRWSPLMERMIATGGADRKVKLWDVGKGNTYELRGNLIGSNQAVTSLDFDSTGTLILASSNDYASRVWGINDHRLRVSINIVILSI</sequence>
<feature type="coiled-coil region" evidence="5">
    <location>
        <begin position="122"/>
        <end position="213"/>
    </location>
</feature>
<dbReference type="SUPFAM" id="SSF50978">
    <property type="entry name" value="WD40 repeat-like"/>
    <property type="match status" value="1"/>
</dbReference>
<dbReference type="Pfam" id="PF08614">
    <property type="entry name" value="ATG16"/>
    <property type="match status" value="1"/>
</dbReference>
<dbReference type="GO" id="GO:0034274">
    <property type="term" value="C:Atg12-Atg5-Atg16 complex"/>
    <property type="evidence" value="ECO:0007669"/>
    <property type="project" value="TreeGrafter"/>
</dbReference>
<dbReference type="Proteomes" id="UP001107558">
    <property type="component" value="Chromosome 3"/>
</dbReference>
<protein>
    <recommendedName>
        <fullName evidence="6">Autophagy-related protein 16 domain-containing protein</fullName>
    </recommendedName>
</protein>
<dbReference type="CDD" id="cd22887">
    <property type="entry name" value="Atg16_CCD"/>
    <property type="match status" value="1"/>
</dbReference>
<gene>
    <name evidence="7" type="ORF">PVAND_003739</name>
</gene>
<evidence type="ECO:0000256" key="4">
    <source>
        <dbReference type="PROSITE-ProRule" id="PRU00221"/>
    </source>
</evidence>
<dbReference type="PROSITE" id="PS50294">
    <property type="entry name" value="WD_REPEATS_REGION"/>
    <property type="match status" value="2"/>
</dbReference>